<dbReference type="InterPro" id="IPR020598">
    <property type="entry name" value="rRNA_Ade_methylase_Trfase_N"/>
</dbReference>
<dbReference type="SUPFAM" id="SSF53335">
    <property type="entry name" value="S-adenosyl-L-methionine-dependent methyltransferases"/>
    <property type="match status" value="1"/>
</dbReference>
<evidence type="ECO:0000256" key="7">
    <source>
        <dbReference type="HAMAP-Rule" id="MF_00607"/>
    </source>
</evidence>
<dbReference type="InterPro" id="IPR023165">
    <property type="entry name" value="rRNA_Ade_diMease-like_C"/>
</dbReference>
<feature type="binding site" evidence="7 8">
    <location>
        <position position="83"/>
    </location>
    <ligand>
        <name>S-adenosyl-L-methionine</name>
        <dbReference type="ChEBI" id="CHEBI:59789"/>
    </ligand>
</feature>
<keyword evidence="3 7" id="KW-0489">Methyltransferase</keyword>
<evidence type="ECO:0000256" key="1">
    <source>
        <dbReference type="ARBA" id="ARBA00022490"/>
    </source>
</evidence>
<evidence type="ECO:0000256" key="6">
    <source>
        <dbReference type="ARBA" id="ARBA00022884"/>
    </source>
</evidence>
<evidence type="ECO:0000256" key="3">
    <source>
        <dbReference type="ARBA" id="ARBA00022603"/>
    </source>
</evidence>
<feature type="binding site" evidence="7 8">
    <location>
        <position position="12"/>
    </location>
    <ligand>
        <name>S-adenosyl-L-methionine</name>
        <dbReference type="ChEBI" id="CHEBI:59789"/>
    </ligand>
</feature>
<dbReference type="OrthoDB" id="9814755at2"/>
<comment type="similarity">
    <text evidence="7">Belongs to the class I-like SAM-binding methyltransferase superfamily. rRNA adenine N(6)-methyltransferase family. RsmA subfamily.</text>
</comment>
<organism evidence="10 11">
    <name type="scientific">Polynucleobacter victoriensis</name>
    <dbReference type="NCBI Taxonomy" id="2049319"/>
    <lineage>
        <taxon>Bacteria</taxon>
        <taxon>Pseudomonadati</taxon>
        <taxon>Pseudomonadota</taxon>
        <taxon>Betaproteobacteria</taxon>
        <taxon>Burkholderiales</taxon>
        <taxon>Burkholderiaceae</taxon>
        <taxon>Polynucleobacter</taxon>
    </lineage>
</organism>
<reference evidence="10 11" key="1">
    <citation type="submission" date="2017-06" db="EMBL/GenBank/DDBJ databases">
        <authorList>
            <person name="Kim H.J."/>
            <person name="Triplett B.A."/>
        </authorList>
    </citation>
    <scope>NUCLEOTIDE SEQUENCE [LARGE SCALE GENOMIC DNA]</scope>
    <source>
        <strain evidence="10 11">MWH-VicM1</strain>
    </source>
</reference>
<dbReference type="InterPro" id="IPR029063">
    <property type="entry name" value="SAM-dependent_MTases_sf"/>
</dbReference>
<accession>A0A212TFJ5</accession>
<name>A0A212TFJ5_9BURK</name>
<dbReference type="InterPro" id="IPR011530">
    <property type="entry name" value="rRNA_adenine_dimethylase"/>
</dbReference>
<dbReference type="EMBL" id="FYEX01000001">
    <property type="protein sequence ID" value="SNC64596.1"/>
    <property type="molecule type" value="Genomic_DNA"/>
</dbReference>
<dbReference type="GO" id="GO:0052908">
    <property type="term" value="F:16S rRNA (adenine(1518)-N(6)/adenine(1519)-N(6))-dimethyltransferase activity"/>
    <property type="evidence" value="ECO:0007669"/>
    <property type="project" value="UniProtKB-EC"/>
</dbReference>
<dbReference type="SMART" id="SM00650">
    <property type="entry name" value="rADc"/>
    <property type="match status" value="1"/>
</dbReference>
<comment type="function">
    <text evidence="7">Specifically dimethylates two adjacent adenosines (A1518 and A1519) in the loop of a conserved hairpin near the 3'-end of 16S rRNA in the 30S particle. May play a critical role in biogenesis of 30S subunits.</text>
</comment>
<dbReference type="EC" id="2.1.1.182" evidence="7"/>
<feature type="domain" description="Ribosomal RNA adenine methylase transferase N-terminal" evidence="9">
    <location>
        <begin position="19"/>
        <end position="198"/>
    </location>
</feature>
<dbReference type="InterPro" id="IPR001737">
    <property type="entry name" value="KsgA/Erm"/>
</dbReference>
<dbReference type="GO" id="GO:0005829">
    <property type="term" value="C:cytosol"/>
    <property type="evidence" value="ECO:0007669"/>
    <property type="project" value="TreeGrafter"/>
</dbReference>
<keyword evidence="5 7" id="KW-0949">S-adenosyl-L-methionine</keyword>
<dbReference type="AlphaFoldDB" id="A0A212TFJ5"/>
<dbReference type="HAMAP" id="MF_00607">
    <property type="entry name" value="16SrRNA_methyltr_A"/>
    <property type="match status" value="1"/>
</dbReference>
<feature type="binding site" evidence="7 8">
    <location>
        <position position="60"/>
    </location>
    <ligand>
        <name>S-adenosyl-L-methionine</name>
        <dbReference type="ChEBI" id="CHEBI:59789"/>
    </ligand>
</feature>
<dbReference type="NCBIfam" id="TIGR00755">
    <property type="entry name" value="ksgA"/>
    <property type="match status" value="1"/>
</dbReference>
<feature type="binding site" evidence="7 8">
    <location>
        <position position="113"/>
    </location>
    <ligand>
        <name>S-adenosyl-L-methionine</name>
        <dbReference type="ChEBI" id="CHEBI:59789"/>
    </ligand>
</feature>
<sequence length="265" mass="30086">MAHQARKRFGQHFLVDTGIIYSIIRAIQPHPIDQVIEIGPGLGAMTKPLLGSLDELSVVELDRDLVKRWQSQNIATLQIFEADALKFDFLEWAKLAKQKIANLVEPRVKIVGNLPYNISSPLLFHLMSAADYVDEQVFMLQAEVIERMVAHHGDSEYGRLSVMLQSRYHMENVLHVPPEAFDPPPKVDSAVVKMIPRVDLKLTSEEYAALETIVSMAFAQRRKVLRNNLSSVRDQLDLPDETLALRAQDIAVDDYITWARKLAHQ</sequence>
<dbReference type="PROSITE" id="PS51689">
    <property type="entry name" value="SAM_RNA_A_N6_MT"/>
    <property type="match status" value="1"/>
</dbReference>
<dbReference type="Gene3D" id="3.40.50.150">
    <property type="entry name" value="Vaccinia Virus protein VP39"/>
    <property type="match status" value="1"/>
</dbReference>
<evidence type="ECO:0000313" key="10">
    <source>
        <dbReference type="EMBL" id="SNC64596.1"/>
    </source>
</evidence>
<gene>
    <name evidence="7" type="primary">rsmA</name>
    <name evidence="7" type="synonym">ksgA</name>
    <name evidence="10" type="ORF">SAMN06295916_1124</name>
</gene>
<dbReference type="GO" id="GO:0003723">
    <property type="term" value="F:RNA binding"/>
    <property type="evidence" value="ECO:0007669"/>
    <property type="project" value="UniProtKB-UniRule"/>
</dbReference>
<evidence type="ECO:0000259" key="9">
    <source>
        <dbReference type="SMART" id="SM00650"/>
    </source>
</evidence>
<comment type="subcellular location">
    <subcellularLocation>
        <location evidence="7">Cytoplasm</location>
    </subcellularLocation>
</comment>
<evidence type="ECO:0000256" key="5">
    <source>
        <dbReference type="ARBA" id="ARBA00022691"/>
    </source>
</evidence>
<keyword evidence="4 7" id="KW-0808">Transferase</keyword>
<protein>
    <recommendedName>
        <fullName evidence="7">Ribosomal RNA small subunit methyltransferase A</fullName>
        <ecNumber evidence="7">2.1.1.182</ecNumber>
    </recommendedName>
    <alternativeName>
        <fullName evidence="7">16S rRNA (adenine(1518)-N(6)/adenine(1519)-N(6))-dimethyltransferase</fullName>
    </alternativeName>
    <alternativeName>
        <fullName evidence="7">16S rRNA dimethyladenosine transferase</fullName>
    </alternativeName>
    <alternativeName>
        <fullName evidence="7">16S rRNA dimethylase</fullName>
    </alternativeName>
    <alternativeName>
        <fullName evidence="7">S-adenosylmethionine-6-N', N'-adenosyl(rRNA) dimethyltransferase</fullName>
    </alternativeName>
</protein>
<dbReference type="PANTHER" id="PTHR11727">
    <property type="entry name" value="DIMETHYLADENOSINE TRANSFERASE"/>
    <property type="match status" value="1"/>
</dbReference>
<dbReference type="Pfam" id="PF00398">
    <property type="entry name" value="RrnaAD"/>
    <property type="match status" value="1"/>
</dbReference>
<evidence type="ECO:0000256" key="8">
    <source>
        <dbReference type="PROSITE-ProRule" id="PRU01026"/>
    </source>
</evidence>
<evidence type="ECO:0000256" key="4">
    <source>
        <dbReference type="ARBA" id="ARBA00022679"/>
    </source>
</evidence>
<dbReference type="Gene3D" id="1.10.8.100">
    <property type="entry name" value="Ribosomal RNA adenine dimethylase-like, domain 2"/>
    <property type="match status" value="1"/>
</dbReference>
<feature type="binding site" evidence="7 8">
    <location>
        <position position="14"/>
    </location>
    <ligand>
        <name>S-adenosyl-L-methionine</name>
        <dbReference type="ChEBI" id="CHEBI:59789"/>
    </ligand>
</feature>
<keyword evidence="11" id="KW-1185">Reference proteome</keyword>
<keyword evidence="2 7" id="KW-0698">rRNA processing</keyword>
<comment type="catalytic activity">
    <reaction evidence="7">
        <text>adenosine(1518)/adenosine(1519) in 16S rRNA + 4 S-adenosyl-L-methionine = N(6)-dimethyladenosine(1518)/N(6)-dimethyladenosine(1519) in 16S rRNA + 4 S-adenosyl-L-homocysteine + 4 H(+)</text>
        <dbReference type="Rhea" id="RHEA:19609"/>
        <dbReference type="Rhea" id="RHEA-COMP:10232"/>
        <dbReference type="Rhea" id="RHEA-COMP:10233"/>
        <dbReference type="ChEBI" id="CHEBI:15378"/>
        <dbReference type="ChEBI" id="CHEBI:57856"/>
        <dbReference type="ChEBI" id="CHEBI:59789"/>
        <dbReference type="ChEBI" id="CHEBI:74411"/>
        <dbReference type="ChEBI" id="CHEBI:74493"/>
        <dbReference type="EC" id="2.1.1.182"/>
    </reaction>
</comment>
<keyword evidence="1 7" id="KW-0963">Cytoplasm</keyword>
<feature type="binding site" evidence="7 8">
    <location>
        <position position="39"/>
    </location>
    <ligand>
        <name>S-adenosyl-L-methionine</name>
        <dbReference type="ChEBI" id="CHEBI:59789"/>
    </ligand>
</feature>
<dbReference type="InterPro" id="IPR020596">
    <property type="entry name" value="rRNA_Ade_Mease_Trfase_CS"/>
</dbReference>
<keyword evidence="6 7" id="KW-0694">RNA-binding</keyword>
<proteinExistence type="inferred from homology"/>
<dbReference type="Proteomes" id="UP000197215">
    <property type="component" value="Unassembled WGS sequence"/>
</dbReference>
<evidence type="ECO:0000313" key="11">
    <source>
        <dbReference type="Proteomes" id="UP000197215"/>
    </source>
</evidence>
<evidence type="ECO:0000256" key="2">
    <source>
        <dbReference type="ARBA" id="ARBA00022552"/>
    </source>
</evidence>
<dbReference type="PANTHER" id="PTHR11727:SF7">
    <property type="entry name" value="DIMETHYLADENOSINE TRANSFERASE-RELATED"/>
    <property type="match status" value="1"/>
</dbReference>
<dbReference type="PROSITE" id="PS01131">
    <property type="entry name" value="RRNA_A_DIMETH"/>
    <property type="match status" value="1"/>
</dbReference>